<dbReference type="CDD" id="cd05233">
    <property type="entry name" value="SDR_c"/>
    <property type="match status" value="1"/>
</dbReference>
<evidence type="ECO:0000256" key="2">
    <source>
        <dbReference type="ARBA" id="ARBA00023002"/>
    </source>
</evidence>
<dbReference type="Gene3D" id="3.40.50.720">
    <property type="entry name" value="NAD(P)-binding Rossmann-like Domain"/>
    <property type="match status" value="1"/>
</dbReference>
<dbReference type="InterPro" id="IPR036291">
    <property type="entry name" value="NAD(P)-bd_dom_sf"/>
</dbReference>
<dbReference type="EMBL" id="JACJVP010000021">
    <property type="protein sequence ID" value="MBB6671424.1"/>
    <property type="molecule type" value="Genomic_DNA"/>
</dbReference>
<dbReference type="Proteomes" id="UP000547209">
    <property type="component" value="Unassembled WGS sequence"/>
</dbReference>
<dbReference type="PANTHER" id="PTHR24321:SF8">
    <property type="entry name" value="ESTRADIOL 17-BETA-DEHYDROGENASE 8-RELATED"/>
    <property type="match status" value="1"/>
</dbReference>
<dbReference type="SUPFAM" id="SSF51735">
    <property type="entry name" value="NAD(P)-binding Rossmann-fold domains"/>
    <property type="match status" value="1"/>
</dbReference>
<evidence type="ECO:0000256" key="1">
    <source>
        <dbReference type="ARBA" id="ARBA00006484"/>
    </source>
</evidence>
<dbReference type="InterPro" id="IPR002347">
    <property type="entry name" value="SDR_fam"/>
</dbReference>
<comment type="similarity">
    <text evidence="1">Belongs to the short-chain dehydrogenases/reductases (SDR) family.</text>
</comment>
<comment type="caution">
    <text evidence="3">The sequence shown here is derived from an EMBL/GenBank/DDBJ whole genome shotgun (WGS) entry which is preliminary data.</text>
</comment>
<sequence length="262" mass="27590">MNKTLEGQVAVVTGGGSGIGRAAALRLAELGAKICLLDRVEETNDKVQDRIQENGGEAIAVEADVSDPASVENGIRQAGERWGRIDIVFANAGINGTWTPIEDLSPEDWDQTLSINLRGTFLTVKYAIPYLKRQGGSIIVTSSVNGTRIFSNTGASAYSSSKAGQVAFAKMAALELAPHRIRVNAICPGAIRTNIGKNTNRTPEAEEAKIPVLFPEGSMPLQDGPGSPEQVAELVSFLASPQSSLITGSVIYIDGAESLLIG</sequence>
<dbReference type="FunFam" id="3.40.50.720:FF:000084">
    <property type="entry name" value="Short-chain dehydrogenase reductase"/>
    <property type="match status" value="1"/>
</dbReference>
<protein>
    <submittedName>
        <fullName evidence="3">SDR family oxidoreductase</fullName>
    </submittedName>
</protein>
<gene>
    <name evidence="3" type="ORF">H7C19_12110</name>
</gene>
<dbReference type="RefSeq" id="WP_185143006.1">
    <property type="nucleotide sequence ID" value="NZ_JACJVP010000021.1"/>
</dbReference>
<dbReference type="Pfam" id="PF13561">
    <property type="entry name" value="adh_short_C2"/>
    <property type="match status" value="1"/>
</dbReference>
<dbReference type="AlphaFoldDB" id="A0A7X0VG96"/>
<dbReference type="PRINTS" id="PR00080">
    <property type="entry name" value="SDRFAMILY"/>
</dbReference>
<dbReference type="PANTHER" id="PTHR24321">
    <property type="entry name" value="DEHYDROGENASES, SHORT CHAIN"/>
    <property type="match status" value="1"/>
</dbReference>
<name>A0A7X0VG96_9BACL</name>
<dbReference type="GO" id="GO:0008206">
    <property type="term" value="P:bile acid metabolic process"/>
    <property type="evidence" value="ECO:0007669"/>
    <property type="project" value="UniProtKB-ARBA"/>
</dbReference>
<evidence type="ECO:0000313" key="3">
    <source>
        <dbReference type="EMBL" id="MBB6671424.1"/>
    </source>
</evidence>
<keyword evidence="2" id="KW-0560">Oxidoreductase</keyword>
<dbReference type="GO" id="GO:0016491">
    <property type="term" value="F:oxidoreductase activity"/>
    <property type="evidence" value="ECO:0007669"/>
    <property type="project" value="UniProtKB-KW"/>
</dbReference>
<dbReference type="PRINTS" id="PR00081">
    <property type="entry name" value="GDHRDH"/>
</dbReference>
<dbReference type="NCBIfam" id="NF004203">
    <property type="entry name" value="PRK05653.2-4"/>
    <property type="match status" value="1"/>
</dbReference>
<keyword evidence="4" id="KW-1185">Reference proteome</keyword>
<accession>A0A7X0VG96</accession>
<organism evidence="3 4">
    <name type="scientific">Cohnella nanjingensis</name>
    <dbReference type="NCBI Taxonomy" id="1387779"/>
    <lineage>
        <taxon>Bacteria</taxon>
        <taxon>Bacillati</taxon>
        <taxon>Bacillota</taxon>
        <taxon>Bacilli</taxon>
        <taxon>Bacillales</taxon>
        <taxon>Paenibacillaceae</taxon>
        <taxon>Cohnella</taxon>
    </lineage>
</organism>
<evidence type="ECO:0000313" key="4">
    <source>
        <dbReference type="Proteomes" id="UP000547209"/>
    </source>
</evidence>
<reference evidence="3 4" key="1">
    <citation type="submission" date="2020-08" db="EMBL/GenBank/DDBJ databases">
        <title>Cohnella phylogeny.</title>
        <authorList>
            <person name="Dunlap C."/>
        </authorList>
    </citation>
    <scope>NUCLEOTIDE SEQUENCE [LARGE SCALE GENOMIC DNA]</scope>
    <source>
        <strain evidence="3 4">DSM 28246</strain>
    </source>
</reference>
<proteinExistence type="inferred from homology"/>